<protein>
    <recommendedName>
        <fullName evidence="4">Integral membrane protein</fullName>
    </recommendedName>
</protein>
<proteinExistence type="predicted"/>
<comment type="caution">
    <text evidence="2">The sequence shown here is derived from an EMBL/GenBank/DDBJ whole genome shotgun (WGS) entry which is preliminary data.</text>
</comment>
<dbReference type="GeneID" id="86955368"/>
<feature type="transmembrane region" description="Helical" evidence="1">
    <location>
        <begin position="39"/>
        <end position="57"/>
    </location>
</feature>
<dbReference type="EMBL" id="BNDV01000016">
    <property type="protein sequence ID" value="GHI16674.1"/>
    <property type="molecule type" value="Genomic_DNA"/>
</dbReference>
<keyword evidence="1" id="KW-0472">Membrane</keyword>
<feature type="transmembrane region" description="Helical" evidence="1">
    <location>
        <begin position="12"/>
        <end position="33"/>
    </location>
</feature>
<dbReference type="Proteomes" id="UP000660554">
    <property type="component" value="Unassembled WGS sequence"/>
</dbReference>
<dbReference type="RefSeq" id="WP_030659050.1">
    <property type="nucleotide sequence ID" value="NZ_BMRU01000044.1"/>
</dbReference>
<gene>
    <name evidence="2" type="ORF">Scinn_61370</name>
</gene>
<accession>A0ABQ3NV70</accession>
<keyword evidence="1" id="KW-0812">Transmembrane</keyword>
<keyword evidence="3" id="KW-1185">Reference proteome</keyword>
<evidence type="ECO:0000256" key="1">
    <source>
        <dbReference type="SAM" id="Phobius"/>
    </source>
</evidence>
<organism evidence="2 3">
    <name type="scientific">Streptomyces virginiae</name>
    <name type="common">Streptomyces cinnamonensis</name>
    <dbReference type="NCBI Taxonomy" id="1961"/>
    <lineage>
        <taxon>Bacteria</taxon>
        <taxon>Bacillati</taxon>
        <taxon>Actinomycetota</taxon>
        <taxon>Actinomycetes</taxon>
        <taxon>Kitasatosporales</taxon>
        <taxon>Streptomycetaceae</taxon>
        <taxon>Streptomyces</taxon>
    </lineage>
</organism>
<keyword evidence="1" id="KW-1133">Transmembrane helix</keyword>
<reference evidence="3" key="1">
    <citation type="submission" date="2020-09" db="EMBL/GenBank/DDBJ databases">
        <title>Whole genome shotgun sequence of Streptomyces cinnamonensis NBRC 15873.</title>
        <authorList>
            <person name="Komaki H."/>
            <person name="Tamura T."/>
        </authorList>
    </citation>
    <scope>NUCLEOTIDE SEQUENCE [LARGE SCALE GENOMIC DNA]</scope>
    <source>
        <strain evidence="3">NBRC 15873</strain>
    </source>
</reference>
<feature type="transmembrane region" description="Helical" evidence="1">
    <location>
        <begin position="112"/>
        <end position="132"/>
    </location>
</feature>
<evidence type="ECO:0008006" key="4">
    <source>
        <dbReference type="Google" id="ProtNLM"/>
    </source>
</evidence>
<feature type="transmembrane region" description="Helical" evidence="1">
    <location>
        <begin position="69"/>
        <end position="100"/>
    </location>
</feature>
<name>A0ABQ3NV70_STRVG</name>
<sequence length="133" mass="13395">MGEVVPLRVKRVPWRLAVTAAAVTAGAVVYAAAVGKGDVPGAVYVVVVAAVVLPLLMQEAPASFGRACLIVGMLLLWGAPVAAEFGLGPVVAAALLLLAASVADPAHSPDCASAAVALVLPPLFYLLLLFAAW</sequence>
<evidence type="ECO:0000313" key="2">
    <source>
        <dbReference type="EMBL" id="GHI16674.1"/>
    </source>
</evidence>
<evidence type="ECO:0000313" key="3">
    <source>
        <dbReference type="Proteomes" id="UP000660554"/>
    </source>
</evidence>